<organism evidence="2 3">
    <name type="scientific">Deinococcus antarcticus</name>
    <dbReference type="NCBI Taxonomy" id="1298767"/>
    <lineage>
        <taxon>Bacteria</taxon>
        <taxon>Thermotogati</taxon>
        <taxon>Deinococcota</taxon>
        <taxon>Deinococci</taxon>
        <taxon>Deinococcales</taxon>
        <taxon>Deinococcaceae</taxon>
        <taxon>Deinococcus</taxon>
    </lineage>
</organism>
<dbReference type="PANTHER" id="PTHR33434:SF2">
    <property type="entry name" value="FATTY ACID-BINDING PROTEIN TM_1468"/>
    <property type="match status" value="1"/>
</dbReference>
<comment type="caution">
    <text evidence="2">The sequence shown here is derived from an EMBL/GenBank/DDBJ whole genome shotgun (WGS) entry which is preliminary data.</text>
</comment>
<dbReference type="PROSITE" id="PS51482">
    <property type="entry name" value="DEGV"/>
    <property type="match status" value="1"/>
</dbReference>
<dbReference type="RefSeq" id="WP_380079184.1">
    <property type="nucleotide sequence ID" value="NZ_JBHRZF010000162.1"/>
</dbReference>
<gene>
    <name evidence="2" type="ORF">ACFOPQ_13950</name>
</gene>
<accession>A0ABV8AB86</accession>
<dbReference type="EMBL" id="JBHRZF010000162">
    <property type="protein sequence ID" value="MFC3861866.1"/>
    <property type="molecule type" value="Genomic_DNA"/>
</dbReference>
<evidence type="ECO:0000313" key="2">
    <source>
        <dbReference type="EMBL" id="MFC3861866.1"/>
    </source>
</evidence>
<dbReference type="Gene3D" id="3.40.50.10170">
    <property type="match status" value="1"/>
</dbReference>
<dbReference type="NCBIfam" id="TIGR00762">
    <property type="entry name" value="DegV"/>
    <property type="match status" value="1"/>
</dbReference>
<dbReference type="SUPFAM" id="SSF82549">
    <property type="entry name" value="DAK1/DegV-like"/>
    <property type="match status" value="1"/>
</dbReference>
<dbReference type="Pfam" id="PF02645">
    <property type="entry name" value="DegV"/>
    <property type="match status" value="1"/>
</dbReference>
<proteinExistence type="predicted"/>
<evidence type="ECO:0000313" key="3">
    <source>
        <dbReference type="Proteomes" id="UP001595748"/>
    </source>
</evidence>
<name>A0ABV8AB86_9DEIO</name>
<dbReference type="InterPro" id="IPR003797">
    <property type="entry name" value="DegV"/>
</dbReference>
<protein>
    <submittedName>
        <fullName evidence="2">DegV family protein</fullName>
    </submittedName>
</protein>
<keyword evidence="1" id="KW-0446">Lipid-binding</keyword>
<dbReference type="Proteomes" id="UP001595748">
    <property type="component" value="Unassembled WGS sequence"/>
</dbReference>
<keyword evidence="3" id="KW-1185">Reference proteome</keyword>
<reference evidence="3" key="1">
    <citation type="journal article" date="2019" name="Int. J. Syst. Evol. Microbiol.">
        <title>The Global Catalogue of Microorganisms (GCM) 10K type strain sequencing project: providing services to taxonomists for standard genome sequencing and annotation.</title>
        <authorList>
            <consortium name="The Broad Institute Genomics Platform"/>
            <consortium name="The Broad Institute Genome Sequencing Center for Infectious Disease"/>
            <person name="Wu L."/>
            <person name="Ma J."/>
        </authorList>
    </citation>
    <scope>NUCLEOTIDE SEQUENCE [LARGE SCALE GENOMIC DNA]</scope>
    <source>
        <strain evidence="3">CCTCC AB 2013263</strain>
    </source>
</reference>
<sequence length="280" mass="31215">MIAVLTDSTSDLSPQAAQYFGIHVVPLNVPLKGQTFLDWQEIEPDAVYQHMLAGGQATTSPVSVEMFEEHYLKLLQTHEAVVSLHISRKLSDTVQHARLARQRLPEPERVRVIDSYLAAPPLAELAIAAKAAADQGQTLDDIDRIIQQTRQEMLAEFSVASLEYLRRSGRIGRATEVMGNLLNLRPILYFNQGELQVNRRARTQHVALDILDRLKAKYGQEPVIVTIVHAGRDPERFTQLHDQVKRSGLNVKKGRTLLLGPVICAHVGPGTFGLLARPFN</sequence>
<dbReference type="InterPro" id="IPR043168">
    <property type="entry name" value="DegV_C"/>
</dbReference>
<dbReference type="PANTHER" id="PTHR33434">
    <property type="entry name" value="DEGV DOMAIN-CONTAINING PROTEIN DR_1986-RELATED"/>
    <property type="match status" value="1"/>
</dbReference>
<dbReference type="InterPro" id="IPR050270">
    <property type="entry name" value="DegV_domain_contain"/>
</dbReference>
<evidence type="ECO:0000256" key="1">
    <source>
        <dbReference type="ARBA" id="ARBA00023121"/>
    </source>
</evidence>
<dbReference type="Gene3D" id="3.30.1180.10">
    <property type="match status" value="1"/>
</dbReference>